<gene>
    <name evidence="1" type="ORF">LCGC14_0840110</name>
</gene>
<dbReference type="EMBL" id="LAZR01002454">
    <property type="protein sequence ID" value="KKN29843.1"/>
    <property type="molecule type" value="Genomic_DNA"/>
</dbReference>
<sequence length="79" mass="9052">MPKTLEQAKEDYPDEELHKYHFRLITFKKNGDVNRRISGDTYAPMSTVAILDLIEEFGGRPFSTVGPVTVRVVELREAK</sequence>
<reference evidence="1" key="1">
    <citation type="journal article" date="2015" name="Nature">
        <title>Complex archaea that bridge the gap between prokaryotes and eukaryotes.</title>
        <authorList>
            <person name="Spang A."/>
            <person name="Saw J.H."/>
            <person name="Jorgensen S.L."/>
            <person name="Zaremba-Niedzwiedzka K."/>
            <person name="Martijn J."/>
            <person name="Lind A.E."/>
            <person name="van Eijk R."/>
            <person name="Schleper C."/>
            <person name="Guy L."/>
            <person name="Ettema T.J."/>
        </authorList>
    </citation>
    <scope>NUCLEOTIDE SEQUENCE</scope>
</reference>
<comment type="caution">
    <text evidence="1">The sequence shown here is derived from an EMBL/GenBank/DDBJ whole genome shotgun (WGS) entry which is preliminary data.</text>
</comment>
<protein>
    <submittedName>
        <fullName evidence="1">Uncharacterized protein</fullName>
    </submittedName>
</protein>
<organism evidence="1">
    <name type="scientific">marine sediment metagenome</name>
    <dbReference type="NCBI Taxonomy" id="412755"/>
    <lineage>
        <taxon>unclassified sequences</taxon>
        <taxon>metagenomes</taxon>
        <taxon>ecological metagenomes</taxon>
    </lineage>
</organism>
<name>A0A0F9SKT2_9ZZZZ</name>
<evidence type="ECO:0000313" key="1">
    <source>
        <dbReference type="EMBL" id="KKN29843.1"/>
    </source>
</evidence>
<dbReference type="AlphaFoldDB" id="A0A0F9SKT2"/>
<accession>A0A0F9SKT2</accession>
<proteinExistence type="predicted"/>